<gene>
    <name evidence="9" type="ORF">WIS52_04090</name>
</gene>
<evidence type="ECO:0000256" key="4">
    <source>
        <dbReference type="ARBA" id="ARBA00022723"/>
    </source>
</evidence>
<dbReference type="Pfam" id="PF01152">
    <property type="entry name" value="Bac_globin"/>
    <property type="match status" value="1"/>
</dbReference>
<dbReference type="CDD" id="cd14775">
    <property type="entry name" value="TrHb2_O-like"/>
    <property type="match status" value="1"/>
</dbReference>
<keyword evidence="1" id="KW-0813">Transport</keyword>
<proteinExistence type="predicted"/>
<dbReference type="Gene3D" id="1.10.490.10">
    <property type="entry name" value="Globins"/>
    <property type="match status" value="1"/>
</dbReference>
<organism evidence="9 10">
    <name type="scientific">Pseudonocardia nematodicida</name>
    <dbReference type="NCBI Taxonomy" id="1206997"/>
    <lineage>
        <taxon>Bacteria</taxon>
        <taxon>Bacillati</taxon>
        <taxon>Actinomycetota</taxon>
        <taxon>Actinomycetes</taxon>
        <taxon>Pseudonocardiales</taxon>
        <taxon>Pseudonocardiaceae</taxon>
        <taxon>Pseudonocardia</taxon>
    </lineage>
</organism>
<evidence type="ECO:0000256" key="3">
    <source>
        <dbReference type="ARBA" id="ARBA00022714"/>
    </source>
</evidence>
<evidence type="ECO:0000259" key="8">
    <source>
        <dbReference type="SMART" id="SM00704"/>
    </source>
</evidence>
<protein>
    <submittedName>
        <fullName evidence="9">CDGSH iron-sulfur domain-containing protein</fullName>
    </submittedName>
</protein>
<feature type="domain" description="Iron-binding zinc finger CDGSH type" evidence="8">
    <location>
        <begin position="355"/>
        <end position="389"/>
    </location>
</feature>
<evidence type="ECO:0000313" key="9">
    <source>
        <dbReference type="EMBL" id="MEQ3549645.1"/>
    </source>
</evidence>
<dbReference type="Proteomes" id="UP001494902">
    <property type="component" value="Unassembled WGS sequence"/>
</dbReference>
<dbReference type="InterPro" id="IPR009050">
    <property type="entry name" value="Globin-like_sf"/>
</dbReference>
<dbReference type="PANTHER" id="PTHR46491">
    <property type="entry name" value="CDGSH IRON SULFUR DOMAIN PROTEIN HOMOLOG"/>
    <property type="match status" value="1"/>
</dbReference>
<dbReference type="InterPro" id="IPR042216">
    <property type="entry name" value="MitoNEET_CISD"/>
</dbReference>
<dbReference type="Pfam" id="PF09360">
    <property type="entry name" value="zf-CDGSH"/>
    <property type="match status" value="2"/>
</dbReference>
<dbReference type="InterPro" id="IPR018967">
    <property type="entry name" value="FeS-contain_CDGSH-typ"/>
</dbReference>
<keyword evidence="3" id="KW-0001">2Fe-2S</keyword>
<feature type="domain" description="Iron-binding zinc finger CDGSH type" evidence="8">
    <location>
        <begin position="201"/>
        <end position="236"/>
    </location>
</feature>
<dbReference type="InterPro" id="IPR010693">
    <property type="entry name" value="Divergent_4Fe-4S_mono-cluster"/>
</dbReference>
<dbReference type="RefSeq" id="WP_349296713.1">
    <property type="nucleotide sequence ID" value="NZ_JBEDNQ010000001.1"/>
</dbReference>
<keyword evidence="2" id="KW-0349">Heme</keyword>
<dbReference type="PANTHER" id="PTHR46491:SF3">
    <property type="entry name" value="CDGSH IRON-SULFUR DOMAIN-CONTAINING PROTEIN 3, MITOCHONDRIAL"/>
    <property type="match status" value="1"/>
</dbReference>
<dbReference type="SMART" id="SM00704">
    <property type="entry name" value="ZnF_CDGSH"/>
    <property type="match status" value="2"/>
</dbReference>
<keyword evidence="4" id="KW-0479">Metal-binding</keyword>
<evidence type="ECO:0000256" key="6">
    <source>
        <dbReference type="ARBA" id="ARBA00023014"/>
    </source>
</evidence>
<evidence type="ECO:0000256" key="1">
    <source>
        <dbReference type="ARBA" id="ARBA00022448"/>
    </source>
</evidence>
<dbReference type="EMBL" id="JBEDNQ010000001">
    <property type="protein sequence ID" value="MEQ3549645.1"/>
    <property type="molecule type" value="Genomic_DNA"/>
</dbReference>
<evidence type="ECO:0000256" key="7">
    <source>
        <dbReference type="SAM" id="MobiDB-lite"/>
    </source>
</evidence>
<keyword evidence="6" id="KW-0411">Iron-sulfur</keyword>
<dbReference type="Gene3D" id="3.40.5.90">
    <property type="entry name" value="CDGSH iron-sulfur domain, mitoNEET-type"/>
    <property type="match status" value="2"/>
</dbReference>
<evidence type="ECO:0000256" key="5">
    <source>
        <dbReference type="ARBA" id="ARBA00023004"/>
    </source>
</evidence>
<dbReference type="InterPro" id="IPR001486">
    <property type="entry name" value="Hemoglobin_trunc"/>
</dbReference>
<dbReference type="SUPFAM" id="SSF46458">
    <property type="entry name" value="Globin-like"/>
    <property type="match status" value="1"/>
</dbReference>
<evidence type="ECO:0000313" key="10">
    <source>
        <dbReference type="Proteomes" id="UP001494902"/>
    </source>
</evidence>
<accession>A0ABV1K5B0</accession>
<feature type="region of interest" description="Disordered" evidence="7">
    <location>
        <begin position="548"/>
        <end position="567"/>
    </location>
</feature>
<comment type="caution">
    <text evidence="9">The sequence shown here is derived from an EMBL/GenBank/DDBJ whole genome shotgun (WGS) entry which is preliminary data.</text>
</comment>
<keyword evidence="10" id="KW-1185">Reference proteome</keyword>
<dbReference type="InterPro" id="IPR012292">
    <property type="entry name" value="Globin/Proto"/>
</dbReference>
<name>A0ABV1K5B0_9PSEU</name>
<reference evidence="9 10" key="1">
    <citation type="submission" date="2024-03" db="EMBL/GenBank/DDBJ databases">
        <title>Draft genome sequence of Pseudonocardia nematodicida JCM 31783.</title>
        <authorList>
            <person name="Butdee W."/>
            <person name="Duangmal K."/>
        </authorList>
    </citation>
    <scope>NUCLEOTIDE SEQUENCE [LARGE SCALE GENOMIC DNA]</scope>
    <source>
        <strain evidence="9 10">JCM 31783</strain>
    </source>
</reference>
<sequence>MLKLLERDGPIAGRAVAPTLTVLRRNDLEPPGGAMSPVTEAADAAVASVLRRVRARMRAWSASGDERATSWSAWLERTVVRPLVGGGVVDAARLDVPEVPEQRRMVGSAEAAGMCLDLAVELAEAAARDARPEVLEACAGALRLLTLTDASTATGDDSSARRARLLAALDVLAAVPAGRVTVSHDGPYLAAGPGVTAMVDWLGQRLDPPPVVALCRCGASAAKPWCDGSHADTGFSGATRDDRVPDRLDTYPARQFEITDNRGLCAHSARCTDGLPTVFRAGEEPFVAPAGGRADDILRAVQACPSGALGAMLEGRRAAALVDSDREPSIEVSRDGPYRLTGGIAVVDAEGRPEPRPVGYSPEHASLCRCGHSTNKPFCSGAHWHADFHDPVPGDDPTLFAWAGGYPALLRTTRLFYERHVADDDLLAPLFARMEPDHPERVASWLSEVFGGPELYSQRYGGYARMISQHIGKHLTEAQRSRWITLLVRSADEAGLPSDPEFRAAFAGYLEWGTRIAVENSTEGAAPPEGMPVPRWWWVCDATPAARPSALPGAEPQDVPEVSTPADDEPVGFAAHVRGLFRPRDRGSMRFVFDLWECDDVAEHADEILGRLRDGSMPCDGPWPEDRVAVFARWIDDGRRP</sequence>
<dbReference type="InterPro" id="IPR052950">
    <property type="entry name" value="CISD"/>
</dbReference>
<keyword evidence="5" id="KW-0408">Iron</keyword>
<evidence type="ECO:0000256" key="2">
    <source>
        <dbReference type="ARBA" id="ARBA00022617"/>
    </source>
</evidence>
<dbReference type="Pfam" id="PF06902">
    <property type="entry name" value="Fer4_19"/>
    <property type="match status" value="1"/>
</dbReference>